<dbReference type="HAMAP" id="MF_00397">
    <property type="entry name" value="CitG"/>
    <property type="match status" value="1"/>
</dbReference>
<evidence type="ECO:0000256" key="1">
    <source>
        <dbReference type="ARBA" id="ARBA00001210"/>
    </source>
</evidence>
<dbReference type="Pfam" id="PF01874">
    <property type="entry name" value="CitG"/>
    <property type="match status" value="1"/>
</dbReference>
<comment type="similarity">
    <text evidence="5">Belongs to the CitG/MdcB family.</text>
</comment>
<dbReference type="GO" id="GO:0005524">
    <property type="term" value="F:ATP binding"/>
    <property type="evidence" value="ECO:0007669"/>
    <property type="project" value="UniProtKB-KW"/>
</dbReference>
<dbReference type="Gene3D" id="1.10.4200.10">
    <property type="entry name" value="Triphosphoribosyl-dephospho-CoA protein"/>
    <property type="match status" value="1"/>
</dbReference>
<name>A0A2S6HXH3_9FIRM</name>
<protein>
    <recommendedName>
        <fullName evidence="5">Probable 2-(5''-triphosphoribosyl)-3'-dephosphocoenzyme-A synthase</fullName>
        <shortName evidence="5">2-(5''-triphosphoribosyl)-3'-dephospho-CoA synthase</shortName>
        <ecNumber evidence="5">2.4.2.52</ecNumber>
    </recommendedName>
</protein>
<keyword evidence="4 5" id="KW-0067">ATP-binding</keyword>
<dbReference type="PANTHER" id="PTHR30201:SF2">
    <property type="entry name" value="2-(5''-TRIPHOSPHORIBOSYL)-3'-DEPHOSPHOCOENZYME-A SYNTHASE"/>
    <property type="match status" value="1"/>
</dbReference>
<evidence type="ECO:0000313" key="6">
    <source>
        <dbReference type="EMBL" id="PPK82711.1"/>
    </source>
</evidence>
<comment type="catalytic activity">
    <reaction evidence="1 5">
        <text>3'-dephospho-CoA + ATP = 2'-(5''-triphospho-alpha-D-ribosyl)-3'-dephospho-CoA + adenine</text>
        <dbReference type="Rhea" id="RHEA:15117"/>
        <dbReference type="ChEBI" id="CHEBI:16708"/>
        <dbReference type="ChEBI" id="CHEBI:30616"/>
        <dbReference type="ChEBI" id="CHEBI:57328"/>
        <dbReference type="ChEBI" id="CHEBI:61378"/>
        <dbReference type="EC" id="2.4.2.52"/>
    </reaction>
</comment>
<dbReference type="EC" id="2.4.2.52" evidence="5"/>
<accession>A0A2S6HXH3</accession>
<comment type="caution">
    <text evidence="6">The sequence shown here is derived from an EMBL/GenBank/DDBJ whole genome shotgun (WGS) entry which is preliminary data.</text>
</comment>
<dbReference type="AlphaFoldDB" id="A0A2S6HXH3"/>
<dbReference type="NCBIfam" id="TIGR03125">
    <property type="entry name" value="citrate_citG"/>
    <property type="match status" value="1"/>
</dbReference>
<dbReference type="InterPro" id="IPR002736">
    <property type="entry name" value="CitG"/>
</dbReference>
<evidence type="ECO:0000256" key="4">
    <source>
        <dbReference type="ARBA" id="ARBA00022840"/>
    </source>
</evidence>
<dbReference type="EMBL" id="PTJA01000002">
    <property type="protein sequence ID" value="PPK82711.1"/>
    <property type="molecule type" value="Genomic_DNA"/>
</dbReference>
<evidence type="ECO:0000313" key="7">
    <source>
        <dbReference type="Proteomes" id="UP000237749"/>
    </source>
</evidence>
<evidence type="ECO:0000256" key="2">
    <source>
        <dbReference type="ARBA" id="ARBA00022679"/>
    </source>
</evidence>
<dbReference type="InterPro" id="IPR017551">
    <property type="entry name" value="TriPribosyl-deP-CoA_syn_CitG"/>
</dbReference>
<reference evidence="6 7" key="1">
    <citation type="submission" date="2018-02" db="EMBL/GenBank/DDBJ databases">
        <title>Genomic Encyclopedia of Archaeal and Bacterial Type Strains, Phase II (KMG-II): from individual species to whole genera.</title>
        <authorList>
            <person name="Goeker M."/>
        </authorList>
    </citation>
    <scope>NUCLEOTIDE SEQUENCE [LARGE SCALE GENOMIC DNA]</scope>
    <source>
        <strain evidence="6 7">DSM 3808</strain>
    </source>
</reference>
<dbReference type="GO" id="GO:0051191">
    <property type="term" value="P:prosthetic group biosynthetic process"/>
    <property type="evidence" value="ECO:0007669"/>
    <property type="project" value="TreeGrafter"/>
</dbReference>
<sequence length="296" mass="32824">MIDTDKKKYSTYAHRIGDMAGSALLEEVYTAPKPGLVDPLSNGAHRDMNLLTFKRSTNALLPFFHEFAETGIHMSEKPEGCFLKIRQIGIQAENAMYEATGQVNTHKGAVFTMGILCAAAGSCFKKYGQVSISSLIMQEQKMVRNILLNELDSIQFKNRKDTHGQKNLCTYGSRGIRGEAADGYPSVINLALPVIRQGKKEGRHWNLVKIQTLFTLMSQVEDGNILSRCRREGLREVQKLSQEFLLAGGAYSQGAMEELIKLDTYFIHKNYSSGGCADLLAASIFLSEIEDGWAGK</sequence>
<evidence type="ECO:0000256" key="5">
    <source>
        <dbReference type="HAMAP-Rule" id="MF_00397"/>
    </source>
</evidence>
<keyword evidence="3 5" id="KW-0547">Nucleotide-binding</keyword>
<proteinExistence type="inferred from homology"/>
<gene>
    <name evidence="5" type="primary">citG</name>
    <name evidence="6" type="ORF">BXY41_102401</name>
</gene>
<keyword evidence="2 5" id="KW-0808">Transferase</keyword>
<evidence type="ECO:0000256" key="3">
    <source>
        <dbReference type="ARBA" id="ARBA00022741"/>
    </source>
</evidence>
<dbReference type="OrthoDB" id="114886at2"/>
<dbReference type="GO" id="GO:0046917">
    <property type="term" value="F:triphosphoribosyl-dephospho-CoA synthase activity"/>
    <property type="evidence" value="ECO:0007669"/>
    <property type="project" value="UniProtKB-UniRule"/>
</dbReference>
<keyword evidence="7" id="KW-1185">Reference proteome</keyword>
<organism evidence="6 7">
    <name type="scientific">Lacrimispora xylanisolvens</name>
    <dbReference type="NCBI Taxonomy" id="384636"/>
    <lineage>
        <taxon>Bacteria</taxon>
        <taxon>Bacillati</taxon>
        <taxon>Bacillota</taxon>
        <taxon>Clostridia</taxon>
        <taxon>Lachnospirales</taxon>
        <taxon>Lachnospiraceae</taxon>
        <taxon>Lacrimispora</taxon>
    </lineage>
</organism>
<dbReference type="PANTHER" id="PTHR30201">
    <property type="entry name" value="TRIPHOSPHORIBOSYL-DEPHOSPHO-COA SYNTHASE"/>
    <property type="match status" value="1"/>
</dbReference>
<dbReference type="RefSeq" id="WP_104435454.1">
    <property type="nucleotide sequence ID" value="NZ_PTJA01000002.1"/>
</dbReference>
<dbReference type="Proteomes" id="UP000237749">
    <property type="component" value="Unassembled WGS sequence"/>
</dbReference>